<keyword evidence="1" id="KW-0031">Aminopeptidase</keyword>
<gene>
    <name evidence="1" type="ORF">E9232_001639</name>
</gene>
<dbReference type="InterPro" id="IPR007035">
    <property type="entry name" value="Peptidase_M55"/>
</dbReference>
<dbReference type="InterPro" id="IPR036177">
    <property type="entry name" value="Peptidase_M55_sf"/>
</dbReference>
<organism evidence="1 2">
    <name type="scientific">Inquilinus ginsengisoli</name>
    <dbReference type="NCBI Taxonomy" id="363840"/>
    <lineage>
        <taxon>Bacteria</taxon>
        <taxon>Pseudomonadati</taxon>
        <taxon>Pseudomonadota</taxon>
        <taxon>Alphaproteobacteria</taxon>
        <taxon>Rhodospirillales</taxon>
        <taxon>Rhodospirillaceae</taxon>
        <taxon>Inquilinus</taxon>
    </lineage>
</organism>
<name>A0ABU1JM63_9PROT</name>
<reference evidence="1 2" key="1">
    <citation type="submission" date="2023-07" db="EMBL/GenBank/DDBJ databases">
        <title>Sorghum-associated microbial communities from plants grown in Nebraska, USA.</title>
        <authorList>
            <person name="Schachtman D."/>
        </authorList>
    </citation>
    <scope>NUCLEOTIDE SEQUENCE [LARGE SCALE GENOMIC DNA]</scope>
    <source>
        <strain evidence="1 2">584</strain>
    </source>
</reference>
<dbReference type="InterPro" id="IPR027476">
    <property type="entry name" value="DppA_N"/>
</dbReference>
<proteinExistence type="predicted"/>
<dbReference type="Pfam" id="PF04951">
    <property type="entry name" value="Peptidase_M55"/>
    <property type="match status" value="1"/>
</dbReference>
<dbReference type="Proteomes" id="UP001262410">
    <property type="component" value="Unassembled WGS sequence"/>
</dbReference>
<dbReference type="PIRSF" id="PIRSF015853">
    <property type="entry name" value="Pep_DppA"/>
    <property type="match status" value="1"/>
</dbReference>
<accession>A0ABU1JM63</accession>
<keyword evidence="1" id="KW-0378">Hydrolase</keyword>
<comment type="caution">
    <text evidence="1">The sequence shown here is derived from an EMBL/GenBank/DDBJ whole genome shotgun (WGS) entry which is preliminary data.</text>
</comment>
<keyword evidence="1" id="KW-0645">Protease</keyword>
<dbReference type="EC" id="3.4.11.-" evidence="1"/>
<sequence>MKIYISSDIEGVAGVVSPLQGQPGNAEYERARRLMTEEVNAAIEGALEGGATEILVNDAHGPMTNLLPDLLHPAAELIQGKPKPLNMFCGLDAGHAAVFCLGYHARASEEGVLAHTTNGFAFRAVRLNGRPLGEAGIYGAHAGSLGVPVALVSGDDRCVAELRDHFPQAEFVQVKKALGNRAARSLPVAAARAALREGAARAVRRAGAISPFRIDGPYTLELEMGGPALADLAATLPPADRRDGVTVAFPAASVADAIRWMNAVSAMTAFLR</sequence>
<dbReference type="SUPFAM" id="SSF63992">
    <property type="entry name" value="Dipeptide transport protein"/>
    <property type="match status" value="1"/>
</dbReference>
<dbReference type="Gene3D" id="3.30.1360.130">
    <property type="entry name" value="Dipeptide transport protein"/>
    <property type="match status" value="1"/>
</dbReference>
<dbReference type="Gene3D" id="3.40.50.10780">
    <property type="entry name" value="Dipeptide transport protein"/>
    <property type="match status" value="1"/>
</dbReference>
<dbReference type="EMBL" id="JAVDPW010000003">
    <property type="protein sequence ID" value="MDR6289124.1"/>
    <property type="molecule type" value="Genomic_DNA"/>
</dbReference>
<evidence type="ECO:0000313" key="1">
    <source>
        <dbReference type="EMBL" id="MDR6289124.1"/>
    </source>
</evidence>
<evidence type="ECO:0000313" key="2">
    <source>
        <dbReference type="Proteomes" id="UP001262410"/>
    </source>
</evidence>
<dbReference type="RefSeq" id="WP_309793278.1">
    <property type="nucleotide sequence ID" value="NZ_JAVDPW010000003.1"/>
</dbReference>
<dbReference type="CDD" id="cd08663">
    <property type="entry name" value="DAP_dppA_1"/>
    <property type="match status" value="1"/>
</dbReference>
<protein>
    <submittedName>
        <fullName evidence="1">D-amino peptidase</fullName>
        <ecNumber evidence="1">3.4.11.-</ecNumber>
    </submittedName>
</protein>
<dbReference type="GO" id="GO:0004177">
    <property type="term" value="F:aminopeptidase activity"/>
    <property type="evidence" value="ECO:0007669"/>
    <property type="project" value="UniProtKB-KW"/>
</dbReference>
<keyword evidence="2" id="KW-1185">Reference proteome</keyword>